<dbReference type="OrthoDB" id="2120499at2759"/>
<dbReference type="PANTHER" id="PTHR15510">
    <property type="entry name" value="SPERM-ASSOCIATED ANTIGEN 8"/>
    <property type="match status" value="1"/>
</dbReference>
<dbReference type="Pfam" id="PF22584">
    <property type="entry name" value="CFAP143"/>
    <property type="match status" value="1"/>
</dbReference>
<protein>
    <submittedName>
        <fullName evidence="1">SPAG8 protein</fullName>
    </submittedName>
</protein>
<sequence>QRVVHPLNSGLGQDLDSKDFTHQHGYHGLPLHQFLSSLTNSSTVKDTYRLPHRALLQGQGWGYRRAEGCGICSDCSKETEEEIRAHPRPMESVSTTHQDYCAKGFKPMPLPITQPHNYLTEQPTSFWMEQARGLPGVTSIFSRNIPFQRNAAFSTPITMYLGQPQPCDPLSCQLQPHKQ</sequence>
<dbReference type="GO" id="GO:0005634">
    <property type="term" value="C:nucleus"/>
    <property type="evidence" value="ECO:0007669"/>
    <property type="project" value="TreeGrafter"/>
</dbReference>
<dbReference type="InterPro" id="IPR026124">
    <property type="entry name" value="Sperm-assoc_Ag8"/>
</dbReference>
<evidence type="ECO:0000313" key="1">
    <source>
        <dbReference type="EMBL" id="NWI85514.1"/>
    </source>
</evidence>
<gene>
    <name evidence="1" type="primary">Spag8</name>
    <name evidence="1" type="ORF">PITSOR_R13511</name>
</gene>
<proteinExistence type="predicted"/>
<dbReference type="PANTHER" id="PTHR15510:SF5">
    <property type="entry name" value="SPERM-ASSOCIATED ANTIGEN 8"/>
    <property type="match status" value="1"/>
</dbReference>
<name>A0A851F0U5_PITSO</name>
<dbReference type="EMBL" id="WEKX01002386">
    <property type="protein sequence ID" value="NWI85514.1"/>
    <property type="molecule type" value="Genomic_DNA"/>
</dbReference>
<keyword evidence="2" id="KW-1185">Reference proteome</keyword>
<dbReference type="Proteomes" id="UP000633448">
    <property type="component" value="Unassembled WGS sequence"/>
</dbReference>
<feature type="non-terminal residue" evidence="1">
    <location>
        <position position="179"/>
    </location>
</feature>
<dbReference type="GO" id="GO:0005737">
    <property type="term" value="C:cytoplasm"/>
    <property type="evidence" value="ECO:0007669"/>
    <property type="project" value="TreeGrafter"/>
</dbReference>
<reference evidence="1" key="1">
    <citation type="submission" date="2019-10" db="EMBL/GenBank/DDBJ databases">
        <title>Bird 10,000 Genomes (B10K) Project - Family phase.</title>
        <authorList>
            <person name="Zhang G."/>
        </authorList>
    </citation>
    <scope>NUCLEOTIDE SEQUENCE</scope>
    <source>
        <strain evidence="1">B10K-DU-002-53</strain>
        <tissue evidence="1">Muscle</tissue>
    </source>
</reference>
<dbReference type="GO" id="GO:0045944">
    <property type="term" value="P:positive regulation of transcription by RNA polymerase II"/>
    <property type="evidence" value="ECO:0007669"/>
    <property type="project" value="TreeGrafter"/>
</dbReference>
<organism evidence="1 2">
    <name type="scientific">Pitta sordida</name>
    <name type="common">Hooded pitta</name>
    <dbReference type="NCBI Taxonomy" id="9163"/>
    <lineage>
        <taxon>Eukaryota</taxon>
        <taxon>Metazoa</taxon>
        <taxon>Chordata</taxon>
        <taxon>Craniata</taxon>
        <taxon>Vertebrata</taxon>
        <taxon>Euteleostomi</taxon>
        <taxon>Archelosauria</taxon>
        <taxon>Archosauria</taxon>
        <taxon>Dinosauria</taxon>
        <taxon>Saurischia</taxon>
        <taxon>Theropoda</taxon>
        <taxon>Coelurosauria</taxon>
        <taxon>Aves</taxon>
        <taxon>Neognathae</taxon>
        <taxon>Neoaves</taxon>
        <taxon>Telluraves</taxon>
        <taxon>Australaves</taxon>
        <taxon>Passeriformes</taxon>
        <taxon>Pittidae</taxon>
        <taxon>Pitta</taxon>
    </lineage>
</organism>
<feature type="non-terminal residue" evidence="1">
    <location>
        <position position="1"/>
    </location>
</feature>
<accession>A0A851F0U5</accession>
<dbReference type="GO" id="GO:0008017">
    <property type="term" value="F:microtubule binding"/>
    <property type="evidence" value="ECO:0007669"/>
    <property type="project" value="InterPro"/>
</dbReference>
<dbReference type="AlphaFoldDB" id="A0A851F0U5"/>
<evidence type="ECO:0000313" key="2">
    <source>
        <dbReference type="Proteomes" id="UP000633448"/>
    </source>
</evidence>
<comment type="caution">
    <text evidence="1">The sequence shown here is derived from an EMBL/GenBank/DDBJ whole genome shotgun (WGS) entry which is preliminary data.</text>
</comment>